<dbReference type="EMBL" id="SNRY01000869">
    <property type="protein sequence ID" value="KAA6335687.1"/>
    <property type="molecule type" value="Genomic_DNA"/>
</dbReference>
<name>A0A5J4RP43_9ZZZZ</name>
<sequence>MKFKTKEPAHGTFPNLSQSLEHFVSPYSFVMTNPNTGTIY</sequence>
<comment type="caution">
    <text evidence="1">The sequence shown here is derived from an EMBL/GenBank/DDBJ whole genome shotgun (WGS) entry which is preliminary data.</text>
</comment>
<proteinExistence type="predicted"/>
<gene>
    <name evidence="1" type="ORF">EZS27_016108</name>
</gene>
<reference evidence="1" key="1">
    <citation type="submission" date="2019-03" db="EMBL/GenBank/DDBJ databases">
        <title>Single cell metagenomics reveals metabolic interactions within the superorganism composed of flagellate Streblomastix strix and complex community of Bacteroidetes bacteria on its surface.</title>
        <authorList>
            <person name="Treitli S.C."/>
            <person name="Kolisko M."/>
            <person name="Husnik F."/>
            <person name="Keeling P."/>
            <person name="Hampl V."/>
        </authorList>
    </citation>
    <scope>NUCLEOTIDE SEQUENCE</scope>
    <source>
        <strain evidence="1">STM</strain>
    </source>
</reference>
<evidence type="ECO:0000313" key="1">
    <source>
        <dbReference type="EMBL" id="KAA6335687.1"/>
    </source>
</evidence>
<protein>
    <submittedName>
        <fullName evidence="1">Uncharacterized protein</fullName>
    </submittedName>
</protein>
<dbReference type="AlphaFoldDB" id="A0A5J4RP43"/>
<organism evidence="1">
    <name type="scientific">termite gut metagenome</name>
    <dbReference type="NCBI Taxonomy" id="433724"/>
    <lineage>
        <taxon>unclassified sequences</taxon>
        <taxon>metagenomes</taxon>
        <taxon>organismal metagenomes</taxon>
    </lineage>
</organism>
<accession>A0A5J4RP43</accession>
<feature type="non-terminal residue" evidence="1">
    <location>
        <position position="40"/>
    </location>
</feature>